<accession>A0A1R1XPL6</accession>
<dbReference type="PANTHER" id="PTHR45646">
    <property type="entry name" value="SERINE/THREONINE-PROTEIN KINASE DOA-RELATED"/>
    <property type="match status" value="1"/>
</dbReference>
<dbReference type="GO" id="GO:0043484">
    <property type="term" value="P:regulation of RNA splicing"/>
    <property type="evidence" value="ECO:0007669"/>
    <property type="project" value="TreeGrafter"/>
</dbReference>
<feature type="binding site" evidence="6">
    <location>
        <position position="166"/>
    </location>
    <ligand>
        <name>ATP</name>
        <dbReference type="ChEBI" id="CHEBI:30616"/>
    </ligand>
</feature>
<evidence type="ECO:0000313" key="9">
    <source>
        <dbReference type="EMBL" id="OMJ16581.1"/>
    </source>
</evidence>
<comment type="caution">
    <text evidence="9">The sequence shown here is derived from an EMBL/GenBank/DDBJ whole genome shotgun (WGS) entry which is preliminary data.</text>
</comment>
<evidence type="ECO:0000256" key="1">
    <source>
        <dbReference type="ARBA" id="ARBA00022527"/>
    </source>
</evidence>
<dbReference type="PROSITE" id="PS50011">
    <property type="entry name" value="PROTEIN_KINASE_DOM"/>
    <property type="match status" value="1"/>
</dbReference>
<sequence length="862" mass="98435">MLSLVTSLFGRDKEAKPQKNERSSQISESNSIQKIINENGIKSSDKRNLQNLFKAKNHTPRNKSSRNIDTYKDGGFGMNDSQNNLKTETEVNKIMRQSQRNYGSTNGSFNTSKRKNSCDDKEGHFIVIEGENFTNRFVIQKLLGQGTFGRVMKCYDRLNNKQVAIKVIRAVDKYREAARIEIRVLKTLENFDPNNKYNCIRLNEWFDYKNHICLVFDLLGPSVFDFLKYNEFRPFSLAQVQSFTSQLLKSVAYCHHLRMIHTDLKPENILLLSSDYSLADFGIKTSSSSSGNGEKADETSNIIKTKVLKSTDIKLIDFGSTTFEDEYHSSVVSTRHYRAPEIILELGWTFPCDIWSIACVIIELLTGEVLFQTHENLEHLAMMEVLLGRIPKNMIDKVNSNIKPQFFQNRLLAYPARSTSSKSLRNVRNMIPLSTLVNPEAGIIHKHLYDLLEKMLRFDPRERITALDALKHPFFSLNIKSTNNGPNTNKKLSLPNPGYKINKYQFTSKKCEDLNNVNNYRFISASPRLFNNEKMQPNSNKPKIIEIKSIPKPKKREENEAHIDKVSKNDRYDLGMSEYGLTKSNQNNYNSRISPNLEIANNDNFASLDSNKVHSIVENFPSRKNSSISVSNNNIPLYDSPSEGYKSSINDYMESCNINDYGEAIDNQKNEHFSTAKSMLPNSKNYPNVNVIKPELNTQNDLEKMSQGDYYTNKRKGDNSSIVVEPSYELELSNEIGDSNSGDLQSLKNNHINIHSTPNMKIYKAANSNKCVYDIENMNPQERVLKSTRKEIDEFPIRVSSLLHPSNASEIEKSNNASASNHLQFSDEARDKPDDNNSYDFNHHIDLDSMTPFSISTVVNSP</sequence>
<dbReference type="SMART" id="SM00220">
    <property type="entry name" value="S_TKc"/>
    <property type="match status" value="1"/>
</dbReference>
<keyword evidence="5 6" id="KW-0067">ATP-binding</keyword>
<evidence type="ECO:0000256" key="5">
    <source>
        <dbReference type="ARBA" id="ARBA00022840"/>
    </source>
</evidence>
<keyword evidence="4 9" id="KW-0418">Kinase</keyword>
<evidence type="ECO:0000313" key="10">
    <source>
        <dbReference type="Proteomes" id="UP000187429"/>
    </source>
</evidence>
<evidence type="ECO:0000256" key="2">
    <source>
        <dbReference type="ARBA" id="ARBA00022679"/>
    </source>
</evidence>
<keyword evidence="10" id="KW-1185">Reference proteome</keyword>
<dbReference type="PANTHER" id="PTHR45646:SF11">
    <property type="entry name" value="SERINE_THREONINE-PROTEIN KINASE DOA"/>
    <property type="match status" value="1"/>
</dbReference>
<feature type="compositionally biased region" description="Basic and acidic residues" evidence="7">
    <location>
        <begin position="10"/>
        <end position="22"/>
    </location>
</feature>
<keyword evidence="2" id="KW-0808">Transferase</keyword>
<dbReference type="EMBL" id="LSSM01003853">
    <property type="protein sequence ID" value="OMJ16581.1"/>
    <property type="molecule type" value="Genomic_DNA"/>
</dbReference>
<evidence type="ECO:0000259" key="8">
    <source>
        <dbReference type="PROSITE" id="PS50011"/>
    </source>
</evidence>
<dbReference type="GO" id="GO:0005524">
    <property type="term" value="F:ATP binding"/>
    <property type="evidence" value="ECO:0007669"/>
    <property type="project" value="UniProtKB-UniRule"/>
</dbReference>
<dbReference type="Proteomes" id="UP000187429">
    <property type="component" value="Unassembled WGS sequence"/>
</dbReference>
<dbReference type="GO" id="GO:0004674">
    <property type="term" value="F:protein serine/threonine kinase activity"/>
    <property type="evidence" value="ECO:0007669"/>
    <property type="project" value="UniProtKB-KW"/>
</dbReference>
<dbReference type="CDD" id="cd14134">
    <property type="entry name" value="PKc_CLK"/>
    <property type="match status" value="1"/>
</dbReference>
<evidence type="ECO:0000256" key="7">
    <source>
        <dbReference type="SAM" id="MobiDB-lite"/>
    </source>
</evidence>
<dbReference type="PROSITE" id="PS00108">
    <property type="entry name" value="PROTEIN_KINASE_ST"/>
    <property type="match status" value="1"/>
</dbReference>
<evidence type="ECO:0000256" key="6">
    <source>
        <dbReference type="PROSITE-ProRule" id="PRU10141"/>
    </source>
</evidence>
<keyword evidence="1" id="KW-0723">Serine/threonine-protein kinase</keyword>
<feature type="region of interest" description="Disordered" evidence="7">
    <location>
        <begin position="1"/>
        <end position="29"/>
    </location>
</feature>
<dbReference type="AlphaFoldDB" id="A0A1R1XPL6"/>
<organism evidence="9 10">
    <name type="scientific">Smittium culicis</name>
    <dbReference type="NCBI Taxonomy" id="133412"/>
    <lineage>
        <taxon>Eukaryota</taxon>
        <taxon>Fungi</taxon>
        <taxon>Fungi incertae sedis</taxon>
        <taxon>Zoopagomycota</taxon>
        <taxon>Kickxellomycotina</taxon>
        <taxon>Harpellomycetes</taxon>
        <taxon>Harpellales</taxon>
        <taxon>Legeriomycetaceae</taxon>
        <taxon>Smittium</taxon>
    </lineage>
</organism>
<reference evidence="10" key="1">
    <citation type="submission" date="2017-01" db="EMBL/GenBank/DDBJ databases">
        <authorList>
            <person name="Wang Y."/>
            <person name="White M."/>
            <person name="Kvist S."/>
            <person name="Moncalvo J.-M."/>
        </authorList>
    </citation>
    <scope>NUCLEOTIDE SEQUENCE [LARGE SCALE GENOMIC DNA]</scope>
    <source>
        <strain evidence="10">ID-206-W2</strain>
    </source>
</reference>
<dbReference type="Pfam" id="PF00069">
    <property type="entry name" value="Pkinase"/>
    <property type="match status" value="2"/>
</dbReference>
<dbReference type="PROSITE" id="PS00107">
    <property type="entry name" value="PROTEIN_KINASE_ATP"/>
    <property type="match status" value="1"/>
</dbReference>
<dbReference type="InterPro" id="IPR008271">
    <property type="entry name" value="Ser/Thr_kinase_AS"/>
</dbReference>
<feature type="compositionally biased region" description="Basic residues" evidence="7">
    <location>
        <begin position="55"/>
        <end position="64"/>
    </location>
</feature>
<proteinExistence type="predicted"/>
<evidence type="ECO:0000256" key="3">
    <source>
        <dbReference type="ARBA" id="ARBA00022741"/>
    </source>
</evidence>
<dbReference type="SUPFAM" id="SSF56112">
    <property type="entry name" value="Protein kinase-like (PK-like)"/>
    <property type="match status" value="1"/>
</dbReference>
<dbReference type="Gene3D" id="3.30.200.20">
    <property type="entry name" value="Phosphorylase Kinase, domain 1"/>
    <property type="match status" value="1"/>
</dbReference>
<keyword evidence="3 6" id="KW-0547">Nucleotide-binding</keyword>
<dbReference type="Gene3D" id="1.10.510.10">
    <property type="entry name" value="Transferase(Phosphotransferase) domain 1"/>
    <property type="match status" value="1"/>
</dbReference>
<dbReference type="InterPro" id="IPR017441">
    <property type="entry name" value="Protein_kinase_ATP_BS"/>
</dbReference>
<gene>
    <name evidence="9" type="ORF">AYI69_g7785</name>
</gene>
<evidence type="ECO:0000256" key="4">
    <source>
        <dbReference type="ARBA" id="ARBA00022777"/>
    </source>
</evidence>
<dbReference type="InterPro" id="IPR051175">
    <property type="entry name" value="CLK_kinases"/>
</dbReference>
<feature type="domain" description="Protein kinase" evidence="8">
    <location>
        <begin position="137"/>
        <end position="475"/>
    </location>
</feature>
<dbReference type="GO" id="GO:0005634">
    <property type="term" value="C:nucleus"/>
    <property type="evidence" value="ECO:0007669"/>
    <property type="project" value="TreeGrafter"/>
</dbReference>
<dbReference type="OrthoDB" id="283111at2759"/>
<protein>
    <submittedName>
        <fullName evidence="9">Dual specificity protein kinase lkh1</fullName>
    </submittedName>
</protein>
<dbReference type="InterPro" id="IPR000719">
    <property type="entry name" value="Prot_kinase_dom"/>
</dbReference>
<dbReference type="InterPro" id="IPR011009">
    <property type="entry name" value="Kinase-like_dom_sf"/>
</dbReference>
<feature type="region of interest" description="Disordered" evidence="7">
    <location>
        <begin position="53"/>
        <end position="83"/>
    </location>
</feature>
<name>A0A1R1XPL6_9FUNG</name>